<feature type="region of interest" description="Disordered" evidence="1">
    <location>
        <begin position="468"/>
        <end position="506"/>
    </location>
</feature>
<keyword evidence="2" id="KW-1133">Transmembrane helix</keyword>
<keyword evidence="2" id="KW-0812">Transmembrane</keyword>
<keyword evidence="4" id="KW-1185">Reference proteome</keyword>
<feature type="transmembrane region" description="Helical" evidence="2">
    <location>
        <begin position="421"/>
        <end position="440"/>
    </location>
</feature>
<dbReference type="EMBL" id="KI965588">
    <property type="protein sequence ID" value="EUD63949.1"/>
    <property type="molecule type" value="Genomic_DNA"/>
</dbReference>
<evidence type="ECO:0000313" key="4">
    <source>
        <dbReference type="Proteomes" id="UP000030640"/>
    </source>
</evidence>
<name>W7A4B9_9APIC</name>
<dbReference type="RefSeq" id="XP_008819462.1">
    <property type="nucleotide sequence ID" value="XM_008821240.1"/>
</dbReference>
<dbReference type="GeneID" id="20040943"/>
<gene>
    <name evidence="3" type="ORF">C922_05669</name>
</gene>
<feature type="compositionally biased region" description="Polar residues" evidence="1">
    <location>
        <begin position="399"/>
        <end position="408"/>
    </location>
</feature>
<evidence type="ECO:0000256" key="1">
    <source>
        <dbReference type="SAM" id="MobiDB-lite"/>
    </source>
</evidence>
<feature type="region of interest" description="Disordered" evidence="1">
    <location>
        <begin position="301"/>
        <end position="416"/>
    </location>
</feature>
<keyword evidence="2" id="KW-0472">Membrane</keyword>
<dbReference type="AlphaFoldDB" id="W7A4B9"/>
<protein>
    <submittedName>
        <fullName evidence="3">Uncharacterized protein</fullName>
    </submittedName>
</protein>
<feature type="compositionally biased region" description="Low complexity" evidence="1">
    <location>
        <begin position="310"/>
        <end position="321"/>
    </location>
</feature>
<evidence type="ECO:0000256" key="2">
    <source>
        <dbReference type="SAM" id="Phobius"/>
    </source>
</evidence>
<evidence type="ECO:0000313" key="3">
    <source>
        <dbReference type="EMBL" id="EUD63949.1"/>
    </source>
</evidence>
<reference evidence="3 4" key="1">
    <citation type="submission" date="2013-02" db="EMBL/GenBank/DDBJ databases">
        <title>The Genome Sequence of Plasmodium inui San Antonio 1.</title>
        <authorList>
            <consortium name="The Broad Institute Genome Sequencing Platform"/>
            <consortium name="The Broad Institute Genome Sequencing Center for Infectious Disease"/>
            <person name="Neafsey D."/>
            <person name="Cheeseman I."/>
            <person name="Volkman S."/>
            <person name="Adams J."/>
            <person name="Walker B."/>
            <person name="Young S.K."/>
            <person name="Zeng Q."/>
            <person name="Gargeya S."/>
            <person name="Fitzgerald M."/>
            <person name="Haas B."/>
            <person name="Abouelleil A."/>
            <person name="Alvarado L."/>
            <person name="Arachchi H.M."/>
            <person name="Berlin A.M."/>
            <person name="Chapman S.B."/>
            <person name="Dewar J."/>
            <person name="Goldberg J."/>
            <person name="Griggs A."/>
            <person name="Gujja S."/>
            <person name="Hansen M."/>
            <person name="Howarth C."/>
            <person name="Imamovic A."/>
            <person name="Larimer J."/>
            <person name="McCowan C."/>
            <person name="Murphy C."/>
            <person name="Neiman D."/>
            <person name="Pearson M."/>
            <person name="Priest M."/>
            <person name="Roberts A."/>
            <person name="Saif S."/>
            <person name="Shea T."/>
            <person name="Sisk P."/>
            <person name="Sykes S."/>
            <person name="Wortman J."/>
            <person name="Nusbaum C."/>
            <person name="Birren B."/>
        </authorList>
    </citation>
    <scope>NUCLEOTIDE SEQUENCE [LARGE SCALE GENOMIC DNA]</scope>
    <source>
        <strain evidence="3 4">San Antonio 1</strain>
    </source>
</reference>
<proteinExistence type="predicted"/>
<feature type="compositionally biased region" description="Polar residues" evidence="1">
    <location>
        <begin position="468"/>
        <end position="480"/>
    </location>
</feature>
<feature type="compositionally biased region" description="Basic and acidic residues" evidence="1">
    <location>
        <begin position="324"/>
        <end position="356"/>
    </location>
</feature>
<organism evidence="3 4">
    <name type="scientific">Plasmodium inui San Antonio 1</name>
    <dbReference type="NCBI Taxonomy" id="1237626"/>
    <lineage>
        <taxon>Eukaryota</taxon>
        <taxon>Sar</taxon>
        <taxon>Alveolata</taxon>
        <taxon>Apicomplexa</taxon>
        <taxon>Aconoidasida</taxon>
        <taxon>Haemosporida</taxon>
        <taxon>Plasmodiidae</taxon>
        <taxon>Plasmodium</taxon>
        <taxon>Plasmodium (Plasmodium)</taxon>
    </lineage>
</organism>
<sequence length="506" mass="55289">MNQKVIWRGIPRHPAPRGLACDNTNQSRFCFRLEQLPPKQDRIGMGVSQWISTVEGQAKDYKTQNEGYKKGTLVTDKEGQPVEWGDILDNIIQWCLKRAKDKPNNTSTDKYLGPAERRLWKGLMDQNESLQCNANSTCQKMLYLIGCIVYWLWKDDMRLIDNHDHVWGPCNKLREKILDPQNTIGLDPANTWSIIDRYNQRCQVDTGFKYCRMEGLSLVISVVQALTDLCPNCPLTGLKEIFGGLVTMSQEQQLYCRMQATPYPFCVVDAAPKESDLKLISGGEEAVKLNKDDDRRNALPLSADTVLSEPGGTTTAPASGGRIAGKEARQPDHLRARTEKAAISEKESALTDEQTKSSRAPGGVQPGKEDPTVQGPDPHTEGGVALPSNGSDHQEGKEQTSPGMTQQVRPDGRIGTGSGEIVGVTVGVGVMLLASAYGLYRIFGASRSIGTGGLKATKRTKTRSQLNINADRSLYRQSRGSGRGKQPDPGGPGTSQGSSGLTCLNS</sequence>
<accession>W7A4B9</accession>
<dbReference type="Proteomes" id="UP000030640">
    <property type="component" value="Unassembled WGS sequence"/>
</dbReference>
<dbReference type="VEuPathDB" id="PlasmoDB:C922_05669"/>